<dbReference type="EMBL" id="GBXM01052401">
    <property type="protein sequence ID" value="JAH56176.1"/>
    <property type="molecule type" value="Transcribed_RNA"/>
</dbReference>
<reference evidence="1" key="1">
    <citation type="submission" date="2014-11" db="EMBL/GenBank/DDBJ databases">
        <authorList>
            <person name="Amaro Gonzalez C."/>
        </authorList>
    </citation>
    <scope>NUCLEOTIDE SEQUENCE</scope>
</reference>
<sequence length="42" mass="4999">MKNSHLSGPFQAEFIFCKFDSDIYEFKCTFQDRLGFLLPDFD</sequence>
<proteinExistence type="predicted"/>
<dbReference type="AlphaFoldDB" id="A0A0E9TRH1"/>
<protein>
    <submittedName>
        <fullName evidence="1">Uncharacterized protein</fullName>
    </submittedName>
</protein>
<reference evidence="1" key="2">
    <citation type="journal article" date="2015" name="Fish Shellfish Immunol.">
        <title>Early steps in the European eel (Anguilla anguilla)-Vibrio vulnificus interaction in the gills: Role of the RtxA13 toxin.</title>
        <authorList>
            <person name="Callol A."/>
            <person name="Pajuelo D."/>
            <person name="Ebbesson L."/>
            <person name="Teles M."/>
            <person name="MacKenzie S."/>
            <person name="Amaro C."/>
        </authorList>
    </citation>
    <scope>NUCLEOTIDE SEQUENCE</scope>
</reference>
<name>A0A0E9TRH1_ANGAN</name>
<accession>A0A0E9TRH1</accession>
<organism evidence="1">
    <name type="scientific">Anguilla anguilla</name>
    <name type="common">European freshwater eel</name>
    <name type="synonym">Muraena anguilla</name>
    <dbReference type="NCBI Taxonomy" id="7936"/>
    <lineage>
        <taxon>Eukaryota</taxon>
        <taxon>Metazoa</taxon>
        <taxon>Chordata</taxon>
        <taxon>Craniata</taxon>
        <taxon>Vertebrata</taxon>
        <taxon>Euteleostomi</taxon>
        <taxon>Actinopterygii</taxon>
        <taxon>Neopterygii</taxon>
        <taxon>Teleostei</taxon>
        <taxon>Anguilliformes</taxon>
        <taxon>Anguillidae</taxon>
        <taxon>Anguilla</taxon>
    </lineage>
</organism>
<evidence type="ECO:0000313" key="1">
    <source>
        <dbReference type="EMBL" id="JAH56176.1"/>
    </source>
</evidence>